<gene>
    <name evidence="2" type="ORF">ABL78_0158</name>
</gene>
<protein>
    <submittedName>
        <fullName evidence="2">Uncharacterized protein</fullName>
    </submittedName>
</protein>
<dbReference type="Proteomes" id="UP000038009">
    <property type="component" value="Unassembled WGS sequence"/>
</dbReference>
<comment type="caution">
    <text evidence="2">The sequence shown here is derived from an EMBL/GenBank/DDBJ whole genome shotgun (WGS) entry which is preliminary data.</text>
</comment>
<dbReference type="VEuPathDB" id="TriTrypDB:Lsey_0002_0460"/>
<dbReference type="OMA" id="PLETHES"/>
<keyword evidence="3" id="KW-1185">Reference proteome</keyword>
<dbReference type="AlphaFoldDB" id="A0A0N1PE17"/>
<dbReference type="EMBL" id="LJSK01000002">
    <property type="protein sequence ID" value="KPI90722.1"/>
    <property type="molecule type" value="Genomic_DNA"/>
</dbReference>
<evidence type="ECO:0000313" key="3">
    <source>
        <dbReference type="Proteomes" id="UP000038009"/>
    </source>
</evidence>
<name>A0A0N1PE17_LEPSE</name>
<evidence type="ECO:0000256" key="1">
    <source>
        <dbReference type="SAM" id="MobiDB-lite"/>
    </source>
</evidence>
<evidence type="ECO:0000313" key="2">
    <source>
        <dbReference type="EMBL" id="KPI90722.1"/>
    </source>
</evidence>
<sequence>MLKEWLRGSSSEAEKPADEKRPAGRMVVDAEKPLETHESSASKRREAFEKKLADSAREGPPHPNKTVAYDSIFRKAQSLLLEGNNNEVQEGITVNIARNAQNTMISSKWSLSNPQMSNWEVNLQMNGFSDIIAASWSTLNRYQLTYQRVSSAGAMLVTQFMAQKQGGMTQGTVFAMLQYPWRFGGCTQVQYVKDQSFSMSHTQRLIRGVHIGTNLTVEPQTHGSYLSHAVSLMTPKKDAGFMAECTPSKGTWKIAATAFDWAMNMDAAIELEYKESREGMRSALNLGCRKSFVGGAELTSSLLGFNTVKLDMELPFGGDVKGVNQFCLGFNCQYDIHAGALKQGLVFTA</sequence>
<feature type="region of interest" description="Disordered" evidence="1">
    <location>
        <begin position="1"/>
        <end position="66"/>
    </location>
</feature>
<organism evidence="2 3">
    <name type="scientific">Leptomonas seymouri</name>
    <dbReference type="NCBI Taxonomy" id="5684"/>
    <lineage>
        <taxon>Eukaryota</taxon>
        <taxon>Discoba</taxon>
        <taxon>Euglenozoa</taxon>
        <taxon>Kinetoplastea</taxon>
        <taxon>Metakinetoplastina</taxon>
        <taxon>Trypanosomatida</taxon>
        <taxon>Trypanosomatidae</taxon>
        <taxon>Leishmaniinae</taxon>
        <taxon>Leptomonas</taxon>
    </lineage>
</organism>
<reference evidence="2 3" key="1">
    <citation type="journal article" date="2015" name="PLoS Pathog.">
        <title>Leptomonas seymouri: Adaptations to the Dixenous Life Cycle Analyzed by Genome Sequencing, Transcriptome Profiling and Co-infection with Leishmania donovani.</title>
        <authorList>
            <person name="Kraeva N."/>
            <person name="Butenko A."/>
            <person name="Hlavacova J."/>
            <person name="Kostygov A."/>
            <person name="Myskova J."/>
            <person name="Grybchuk D."/>
            <person name="Lestinova T."/>
            <person name="Votypka J."/>
            <person name="Volf P."/>
            <person name="Opperdoes F."/>
            <person name="Flegontov P."/>
            <person name="Lukes J."/>
            <person name="Yurchenko V."/>
        </authorList>
    </citation>
    <scope>NUCLEOTIDE SEQUENCE [LARGE SCALE GENOMIC DNA]</scope>
    <source>
        <strain evidence="2 3">ATCC 30220</strain>
    </source>
</reference>
<proteinExistence type="predicted"/>
<feature type="compositionally biased region" description="Basic and acidic residues" evidence="1">
    <location>
        <begin position="1"/>
        <end position="60"/>
    </location>
</feature>
<accession>A0A0N1PE17</accession>
<dbReference type="OrthoDB" id="275379at2759"/>